<keyword evidence="4" id="KW-1185">Reference proteome</keyword>
<dbReference type="InterPro" id="IPR036806">
    <property type="entry name" value="YozE_SAM-like_sf"/>
</dbReference>
<gene>
    <name evidence="2" type="ORF">AAT16_07650</name>
    <name evidence="3" type="ORF">SAMN05216235_0777</name>
</gene>
<proteinExistence type="predicted"/>
<evidence type="ECO:0000313" key="5">
    <source>
        <dbReference type="Proteomes" id="UP000183090"/>
    </source>
</evidence>
<name>A0A0F7HM04_9STAP</name>
<dbReference type="EMBL" id="CP011366">
    <property type="protein sequence ID" value="AKG74117.1"/>
    <property type="molecule type" value="Genomic_DNA"/>
</dbReference>
<dbReference type="Proteomes" id="UP000183090">
    <property type="component" value="Unassembled WGS sequence"/>
</dbReference>
<evidence type="ECO:0000259" key="1">
    <source>
        <dbReference type="Pfam" id="PF06855"/>
    </source>
</evidence>
<evidence type="ECO:0000313" key="2">
    <source>
        <dbReference type="EMBL" id="AKG74117.1"/>
    </source>
</evidence>
<organism evidence="3 5">
    <name type="scientific">Salinicoccus halodurans</name>
    <dbReference type="NCBI Taxonomy" id="407035"/>
    <lineage>
        <taxon>Bacteria</taxon>
        <taxon>Bacillati</taxon>
        <taxon>Bacillota</taxon>
        <taxon>Bacilli</taxon>
        <taxon>Bacillales</taxon>
        <taxon>Staphylococcaceae</taxon>
        <taxon>Salinicoccus</taxon>
    </lineage>
</organism>
<dbReference type="KEGG" id="shv:AAT16_07650"/>
<dbReference type="EMBL" id="FOTB01000001">
    <property type="protein sequence ID" value="SFK60707.1"/>
    <property type="molecule type" value="Genomic_DNA"/>
</dbReference>
<protein>
    <submittedName>
        <fullName evidence="3">Uncharacterized protein YozE, UPF0346 family</fullName>
    </submittedName>
</protein>
<reference evidence="2 4" key="1">
    <citation type="journal article" date="2015" name="Int. J. Syst. Evol. Microbiol.">
        <title>Complete genome sequence of Salinicoccus halodurans H3B36, isolated from the Qaidam Basin in China.</title>
        <authorList>
            <person name="Jiang K."/>
            <person name="Xue Y."/>
            <person name="Ma Y."/>
        </authorList>
    </citation>
    <scope>NUCLEOTIDE SEQUENCE [LARGE SCALE GENOMIC DNA]</scope>
    <source>
        <strain evidence="2 4">H3B36</strain>
    </source>
</reference>
<feature type="domain" description="YozE SAM-like" evidence="1">
    <location>
        <begin position="5"/>
        <end position="69"/>
    </location>
</feature>
<dbReference type="Pfam" id="PF06855">
    <property type="entry name" value="YozE_SAM_like"/>
    <property type="match status" value="1"/>
</dbReference>
<accession>A0A0F7HM04</accession>
<dbReference type="RefSeq" id="WP_046790302.1">
    <property type="nucleotide sequence ID" value="NZ_CP011366.1"/>
</dbReference>
<evidence type="ECO:0000313" key="3">
    <source>
        <dbReference type="EMBL" id="SFK60707.1"/>
    </source>
</evidence>
<dbReference type="OrthoDB" id="2242851at2"/>
<dbReference type="SUPFAM" id="SSF140652">
    <property type="entry name" value="YozE-like"/>
    <property type="match status" value="1"/>
</dbReference>
<dbReference type="Gene3D" id="1.10.150.260">
    <property type="entry name" value="YozE SAM-like"/>
    <property type="match status" value="1"/>
</dbReference>
<evidence type="ECO:0000313" key="4">
    <source>
        <dbReference type="Proteomes" id="UP000034029"/>
    </source>
</evidence>
<dbReference type="InterPro" id="IPR023089">
    <property type="entry name" value="YozE_SAM-like"/>
</dbReference>
<sequence>MKNYSYYHYIKTRRGEKSDIGRLAALIFEDTMFPKDAVDYSEVSDYLERHPYAGMSLTVYDESYEDYQNWLQH</sequence>
<dbReference type="AlphaFoldDB" id="A0A0F7HM04"/>
<dbReference type="Proteomes" id="UP000034029">
    <property type="component" value="Chromosome"/>
</dbReference>
<reference evidence="4" key="2">
    <citation type="submission" date="2015-04" db="EMBL/GenBank/DDBJ databases">
        <title>Complete genome sequence of Salinicoccus halodurans strain H3B36, isolated from the Qaidam basin of China.</title>
        <authorList>
            <person name="Ma Y."/>
            <person name="Jiang K."/>
            <person name="Xue Y."/>
        </authorList>
    </citation>
    <scope>NUCLEOTIDE SEQUENCE [LARGE SCALE GENOMIC DNA]</scope>
    <source>
        <strain evidence="4">H3B36</strain>
    </source>
</reference>
<reference evidence="3 5" key="3">
    <citation type="submission" date="2016-10" db="EMBL/GenBank/DDBJ databases">
        <authorList>
            <person name="Varghese N."/>
            <person name="Submissions S."/>
        </authorList>
    </citation>
    <scope>NUCLEOTIDE SEQUENCE [LARGE SCALE GENOMIC DNA]</scope>
    <source>
        <strain evidence="3 5">CGMCC 1.6501</strain>
    </source>
</reference>